<keyword evidence="2" id="KW-1133">Transmembrane helix</keyword>
<feature type="transmembrane region" description="Helical" evidence="2">
    <location>
        <begin position="174"/>
        <end position="197"/>
    </location>
</feature>
<feature type="transmembrane region" description="Helical" evidence="2">
    <location>
        <begin position="150"/>
        <end position="168"/>
    </location>
</feature>
<feature type="region of interest" description="Disordered" evidence="1">
    <location>
        <begin position="1"/>
        <end position="70"/>
    </location>
</feature>
<dbReference type="Pfam" id="PF19700">
    <property type="entry name" value="DUF6198"/>
    <property type="match status" value="1"/>
</dbReference>
<evidence type="ECO:0000313" key="3">
    <source>
        <dbReference type="EMBL" id="SKC69108.1"/>
    </source>
</evidence>
<proteinExistence type="predicted"/>
<reference evidence="3 4" key="1">
    <citation type="submission" date="2017-02" db="EMBL/GenBank/DDBJ databases">
        <authorList>
            <person name="Peterson S.W."/>
        </authorList>
    </citation>
    <scope>NUCLEOTIDE SEQUENCE [LARGE SCALE GENOMIC DNA]</scope>
    <source>
        <strain evidence="3 4">DSM 21481</strain>
    </source>
</reference>
<evidence type="ECO:0000256" key="1">
    <source>
        <dbReference type="SAM" id="MobiDB-lite"/>
    </source>
</evidence>
<sequence>MSTSTTPASRSARPRSRRLAGRRVRRPWRPAAARRARVAPPATAGPSTVGPGDGSASTSPVPGKVGSGATSWGPVRRGAQLVLGLLGYTWSMAMLLHAGQGGTPWDVLHQGVVRSTGLGFGTVVALTSVLVLLAWIPLRQRPGLGTVANVAVISLAVGPSLAAMAWLVPDPGLAAGVALAVGGIVLNGVSTAAYIGVRLGPGPRDGLMTGLVQRTGWSVRLVKTGIEVSVVLVGVLLGGTFGWATIAYALGVGPVVQATVHWRWLVPTGLTGVPVVPAEQPGLTDTDVARRAREISRALDAVAREHGDR</sequence>
<dbReference type="PANTHER" id="PTHR40078">
    <property type="entry name" value="INTEGRAL MEMBRANE PROTEIN-RELATED"/>
    <property type="match status" value="1"/>
</dbReference>
<protein>
    <submittedName>
        <fullName evidence="3">Uncharacterized membrane protein YczE</fullName>
    </submittedName>
</protein>
<feature type="transmembrane region" description="Helical" evidence="2">
    <location>
        <begin position="118"/>
        <end position="138"/>
    </location>
</feature>
<feature type="compositionally biased region" description="Basic residues" evidence="1">
    <location>
        <begin position="12"/>
        <end position="37"/>
    </location>
</feature>
<organism evidence="3 4">
    <name type="scientific">Krasilnikoviella flava</name>
    <dbReference type="NCBI Taxonomy" id="526729"/>
    <lineage>
        <taxon>Bacteria</taxon>
        <taxon>Bacillati</taxon>
        <taxon>Actinomycetota</taxon>
        <taxon>Actinomycetes</taxon>
        <taxon>Micrococcales</taxon>
        <taxon>Promicromonosporaceae</taxon>
        <taxon>Krasilnikoviella</taxon>
    </lineage>
</organism>
<accession>A0A1T5L137</accession>
<dbReference type="EMBL" id="FUZQ01000004">
    <property type="protein sequence ID" value="SKC69108.1"/>
    <property type="molecule type" value="Genomic_DNA"/>
</dbReference>
<evidence type="ECO:0000256" key="2">
    <source>
        <dbReference type="SAM" id="Phobius"/>
    </source>
</evidence>
<gene>
    <name evidence="3" type="ORF">SAMN04324258_2704</name>
</gene>
<keyword evidence="2" id="KW-0812">Transmembrane</keyword>
<dbReference type="STRING" id="526729.SAMN04324258_2704"/>
<feature type="compositionally biased region" description="Low complexity" evidence="1">
    <location>
        <begin position="1"/>
        <end position="11"/>
    </location>
</feature>
<feature type="transmembrane region" description="Helical" evidence="2">
    <location>
        <begin position="81"/>
        <end position="98"/>
    </location>
</feature>
<dbReference type="PANTHER" id="PTHR40078:SF1">
    <property type="entry name" value="INTEGRAL MEMBRANE PROTEIN"/>
    <property type="match status" value="1"/>
</dbReference>
<dbReference type="Proteomes" id="UP000189777">
    <property type="component" value="Unassembled WGS sequence"/>
</dbReference>
<feature type="transmembrane region" description="Helical" evidence="2">
    <location>
        <begin position="230"/>
        <end position="250"/>
    </location>
</feature>
<name>A0A1T5L137_9MICO</name>
<dbReference type="AlphaFoldDB" id="A0A1T5L137"/>
<evidence type="ECO:0000313" key="4">
    <source>
        <dbReference type="Proteomes" id="UP000189777"/>
    </source>
</evidence>
<dbReference type="InterPro" id="IPR038750">
    <property type="entry name" value="YczE/YyaS-like"/>
</dbReference>
<keyword evidence="2" id="KW-0472">Membrane</keyword>
<keyword evidence="4" id="KW-1185">Reference proteome</keyword>
<dbReference type="RefSeq" id="WP_322788700.1">
    <property type="nucleotide sequence ID" value="NZ_FUZQ01000004.1"/>
</dbReference>